<feature type="transmembrane region" description="Helical" evidence="2">
    <location>
        <begin position="106"/>
        <end position="126"/>
    </location>
</feature>
<feature type="compositionally biased region" description="Polar residues" evidence="1">
    <location>
        <begin position="342"/>
        <end position="352"/>
    </location>
</feature>
<evidence type="ECO:0008006" key="5">
    <source>
        <dbReference type="Google" id="ProtNLM"/>
    </source>
</evidence>
<feature type="transmembrane region" description="Helical" evidence="2">
    <location>
        <begin position="60"/>
        <end position="86"/>
    </location>
</feature>
<evidence type="ECO:0000313" key="3">
    <source>
        <dbReference type="EMBL" id="TFK18634.1"/>
    </source>
</evidence>
<keyword evidence="2" id="KW-0472">Membrane</keyword>
<evidence type="ECO:0000313" key="4">
    <source>
        <dbReference type="Proteomes" id="UP000307440"/>
    </source>
</evidence>
<evidence type="ECO:0000256" key="2">
    <source>
        <dbReference type="SAM" id="Phobius"/>
    </source>
</evidence>
<feature type="transmembrane region" description="Helical" evidence="2">
    <location>
        <begin position="183"/>
        <end position="204"/>
    </location>
</feature>
<feature type="transmembrane region" description="Helical" evidence="2">
    <location>
        <begin position="225"/>
        <end position="249"/>
    </location>
</feature>
<protein>
    <recommendedName>
        <fullName evidence="5">Integral membrane protein</fullName>
    </recommendedName>
</protein>
<gene>
    <name evidence="3" type="ORF">FA15DRAFT_248708</name>
</gene>
<feature type="transmembrane region" description="Helical" evidence="2">
    <location>
        <begin position="138"/>
        <end position="163"/>
    </location>
</feature>
<organism evidence="3 4">
    <name type="scientific">Coprinopsis marcescibilis</name>
    <name type="common">Agaric fungus</name>
    <name type="synonym">Psathyrella marcescibilis</name>
    <dbReference type="NCBI Taxonomy" id="230819"/>
    <lineage>
        <taxon>Eukaryota</taxon>
        <taxon>Fungi</taxon>
        <taxon>Dikarya</taxon>
        <taxon>Basidiomycota</taxon>
        <taxon>Agaricomycotina</taxon>
        <taxon>Agaricomycetes</taxon>
        <taxon>Agaricomycetidae</taxon>
        <taxon>Agaricales</taxon>
        <taxon>Agaricineae</taxon>
        <taxon>Psathyrellaceae</taxon>
        <taxon>Coprinopsis</taxon>
    </lineage>
</organism>
<dbReference type="Proteomes" id="UP000307440">
    <property type="component" value="Unassembled WGS sequence"/>
</dbReference>
<dbReference type="OrthoDB" id="3354175at2759"/>
<keyword evidence="4" id="KW-1185">Reference proteome</keyword>
<dbReference type="AlphaFoldDB" id="A0A5C3KFI6"/>
<reference evidence="3 4" key="1">
    <citation type="journal article" date="2019" name="Nat. Ecol. Evol.">
        <title>Megaphylogeny resolves global patterns of mushroom evolution.</title>
        <authorList>
            <person name="Varga T."/>
            <person name="Krizsan K."/>
            <person name="Foldi C."/>
            <person name="Dima B."/>
            <person name="Sanchez-Garcia M."/>
            <person name="Sanchez-Ramirez S."/>
            <person name="Szollosi G.J."/>
            <person name="Szarkandi J.G."/>
            <person name="Papp V."/>
            <person name="Albert L."/>
            <person name="Andreopoulos W."/>
            <person name="Angelini C."/>
            <person name="Antonin V."/>
            <person name="Barry K.W."/>
            <person name="Bougher N.L."/>
            <person name="Buchanan P."/>
            <person name="Buyck B."/>
            <person name="Bense V."/>
            <person name="Catcheside P."/>
            <person name="Chovatia M."/>
            <person name="Cooper J."/>
            <person name="Damon W."/>
            <person name="Desjardin D."/>
            <person name="Finy P."/>
            <person name="Geml J."/>
            <person name="Haridas S."/>
            <person name="Hughes K."/>
            <person name="Justo A."/>
            <person name="Karasinski D."/>
            <person name="Kautmanova I."/>
            <person name="Kiss B."/>
            <person name="Kocsube S."/>
            <person name="Kotiranta H."/>
            <person name="LaButti K.M."/>
            <person name="Lechner B.E."/>
            <person name="Liimatainen K."/>
            <person name="Lipzen A."/>
            <person name="Lukacs Z."/>
            <person name="Mihaltcheva S."/>
            <person name="Morgado L.N."/>
            <person name="Niskanen T."/>
            <person name="Noordeloos M.E."/>
            <person name="Ohm R.A."/>
            <person name="Ortiz-Santana B."/>
            <person name="Ovrebo C."/>
            <person name="Racz N."/>
            <person name="Riley R."/>
            <person name="Savchenko A."/>
            <person name="Shiryaev A."/>
            <person name="Soop K."/>
            <person name="Spirin V."/>
            <person name="Szebenyi C."/>
            <person name="Tomsovsky M."/>
            <person name="Tulloss R.E."/>
            <person name="Uehling J."/>
            <person name="Grigoriev I.V."/>
            <person name="Vagvolgyi C."/>
            <person name="Papp T."/>
            <person name="Martin F.M."/>
            <person name="Miettinen O."/>
            <person name="Hibbett D.S."/>
            <person name="Nagy L.G."/>
        </authorList>
    </citation>
    <scope>NUCLEOTIDE SEQUENCE [LARGE SCALE GENOMIC DNA]</scope>
    <source>
        <strain evidence="3 4">CBS 121175</strain>
    </source>
</reference>
<sequence length="360" mass="41028">MDLPAELEGKLTQAQFKFKVYYLVCFWLESLLYGLYFCLFIAALNIMIRKRTRNMVSSRVFLTGIVAMFIIISFHNFSNLYCMIRAYAYATSFEEPVTAMRDADNWWVFAFPLVLALVIWIGDALVIYRCWLIWKKNYWVIVLPVLLFLASLITHSFNIAWFGNPNRDTIPTTSGYMLHTIRANFPLQFAQNILTTSLIAFKIWSQHRKVKKVGVVPASGLNLISIVRIVIESALVYTISMLVMIILYFTGNPAAIIFQHALVPITGMVFLLIAIRTHSIRESGQNATSNSLIPSWMHGEHINSTRRFAMGNGNMPMVTTVTEEHRLDDFTSSAKMDIERSPGSQRESVTTSHDMKPTAV</sequence>
<feature type="transmembrane region" description="Helical" evidence="2">
    <location>
        <begin position="20"/>
        <end position="48"/>
    </location>
</feature>
<feature type="transmembrane region" description="Helical" evidence="2">
    <location>
        <begin position="255"/>
        <end position="275"/>
    </location>
</feature>
<accession>A0A5C3KFI6</accession>
<feature type="region of interest" description="Disordered" evidence="1">
    <location>
        <begin position="331"/>
        <end position="360"/>
    </location>
</feature>
<keyword evidence="2" id="KW-0812">Transmembrane</keyword>
<name>A0A5C3KFI6_COPMA</name>
<dbReference type="EMBL" id="ML210387">
    <property type="protein sequence ID" value="TFK18634.1"/>
    <property type="molecule type" value="Genomic_DNA"/>
</dbReference>
<evidence type="ECO:0000256" key="1">
    <source>
        <dbReference type="SAM" id="MobiDB-lite"/>
    </source>
</evidence>
<keyword evidence="2" id="KW-1133">Transmembrane helix</keyword>
<proteinExistence type="predicted"/>